<sequence length="70" mass="8050">MRSNHLGFRTEKCVEQNGRLHGRCSETSFSSEVWQPLRDPPRPPNVRVSRCVSSPDEDPPPLYSFRPNLV</sequence>
<evidence type="ECO:0000313" key="2">
    <source>
        <dbReference type="Proteomes" id="UP000095287"/>
    </source>
</evidence>
<name>A0A1I8A4B9_9BILA</name>
<dbReference type="AlphaFoldDB" id="A0A1I8A4B9"/>
<dbReference type="Proteomes" id="UP000095287">
    <property type="component" value="Unplaced"/>
</dbReference>
<evidence type="ECO:0000256" key="1">
    <source>
        <dbReference type="SAM" id="MobiDB-lite"/>
    </source>
</evidence>
<keyword evidence="2" id="KW-1185">Reference proteome</keyword>
<reference evidence="3" key="1">
    <citation type="submission" date="2016-11" db="UniProtKB">
        <authorList>
            <consortium name="WormBaseParasite"/>
        </authorList>
    </citation>
    <scope>IDENTIFICATION</scope>
</reference>
<evidence type="ECO:0000313" key="3">
    <source>
        <dbReference type="WBParaSite" id="L893_g32718.t1"/>
    </source>
</evidence>
<proteinExistence type="predicted"/>
<protein>
    <submittedName>
        <fullName evidence="3">Uncharacterized protein</fullName>
    </submittedName>
</protein>
<organism evidence="2 3">
    <name type="scientific">Steinernema glaseri</name>
    <dbReference type="NCBI Taxonomy" id="37863"/>
    <lineage>
        <taxon>Eukaryota</taxon>
        <taxon>Metazoa</taxon>
        <taxon>Ecdysozoa</taxon>
        <taxon>Nematoda</taxon>
        <taxon>Chromadorea</taxon>
        <taxon>Rhabditida</taxon>
        <taxon>Tylenchina</taxon>
        <taxon>Panagrolaimomorpha</taxon>
        <taxon>Strongyloidoidea</taxon>
        <taxon>Steinernematidae</taxon>
        <taxon>Steinernema</taxon>
    </lineage>
</organism>
<feature type="region of interest" description="Disordered" evidence="1">
    <location>
        <begin position="31"/>
        <end position="70"/>
    </location>
</feature>
<dbReference type="WBParaSite" id="L893_g32718.t1">
    <property type="protein sequence ID" value="L893_g32718.t1"/>
    <property type="gene ID" value="L893_g32718"/>
</dbReference>
<accession>A0A1I8A4B9</accession>